<keyword evidence="13" id="KW-1185">Reference proteome</keyword>
<dbReference type="InterPro" id="IPR008775">
    <property type="entry name" value="Phytyl_CoA_dOase-like"/>
</dbReference>
<dbReference type="PANTHER" id="PTHR20883:SF15">
    <property type="entry name" value="PHYTANOYL-COA DIOXYGENASE DOMAIN-CONTAINING PROTEIN 1"/>
    <property type="match status" value="1"/>
</dbReference>
<evidence type="ECO:0000313" key="6">
    <source>
        <dbReference type="EMBL" id="CAF1675773.1"/>
    </source>
</evidence>
<evidence type="ECO:0000256" key="1">
    <source>
        <dbReference type="ARBA" id="ARBA00001962"/>
    </source>
</evidence>
<evidence type="ECO:0000313" key="10">
    <source>
        <dbReference type="EMBL" id="CAF3957556.1"/>
    </source>
</evidence>
<dbReference type="EMBL" id="CAJNOV010006956">
    <property type="protein sequence ID" value="CAF1264966.1"/>
    <property type="molecule type" value="Genomic_DNA"/>
</dbReference>
<keyword evidence="2" id="KW-0479">Metal-binding</keyword>
<evidence type="ECO:0008006" key="14">
    <source>
        <dbReference type="Google" id="ProtNLM"/>
    </source>
</evidence>
<comment type="cofactor">
    <cofactor evidence="1">
        <name>Fe cation</name>
        <dbReference type="ChEBI" id="CHEBI:24875"/>
    </cofactor>
</comment>
<dbReference type="SUPFAM" id="SSF51197">
    <property type="entry name" value="Clavaminate synthase-like"/>
    <property type="match status" value="1"/>
</dbReference>
<comment type="caution">
    <text evidence="5">The sequence shown here is derived from an EMBL/GenBank/DDBJ whole genome shotgun (WGS) entry which is preliminary data.</text>
</comment>
<dbReference type="AlphaFoldDB" id="A0A815BAB4"/>
<dbReference type="PANTHER" id="PTHR20883">
    <property type="entry name" value="PHYTANOYL-COA DIOXYGENASE DOMAIN CONTAINING 1"/>
    <property type="match status" value="1"/>
</dbReference>
<accession>A0A815BAB4</accession>
<evidence type="ECO:0000313" key="5">
    <source>
        <dbReference type="EMBL" id="CAF1264966.1"/>
    </source>
</evidence>
<name>A0A815BAB4_9BILA</name>
<keyword evidence="3" id="KW-0408">Iron</keyword>
<dbReference type="EMBL" id="CAJNRF010000145">
    <property type="protein sequence ID" value="CAF1942064.1"/>
    <property type="molecule type" value="Genomic_DNA"/>
</dbReference>
<evidence type="ECO:0000256" key="3">
    <source>
        <dbReference type="ARBA" id="ARBA00023004"/>
    </source>
</evidence>
<evidence type="ECO:0000313" key="7">
    <source>
        <dbReference type="EMBL" id="CAF1942064.1"/>
    </source>
</evidence>
<sequence>MLTQEQIQHFSKNGYLVVEQLITRDDCEKLKESVKQLIDKWDPENDSSCVFSTTGNREQSTSQYFLDSADKISFFMEAGAVDPNTKKMNRDKHHCVNKIGHALHTLEPQFKKVSFSDKVKSIVRDLNYVNPAICQSMYIFKQAEIGAKVVPHQDGSYLFNEPLKIMGIWIALEDATIENGCLWFIPGSQTQPIKQRYIRNPNQEEFDEGKMLVYVGEAEQYDDKDFVPVEVKAGDAIVIHGQAVHKSEQNTSLLTRQIYTFHIIEMDNSEYSKENWLQTKDPFPLIYDA</sequence>
<evidence type="ECO:0000256" key="4">
    <source>
        <dbReference type="ARBA" id="ARBA00038356"/>
    </source>
</evidence>
<comment type="similarity">
    <text evidence="4">Belongs to the PhyH family. PHYHD1 subfamily.</text>
</comment>
<dbReference type="Proteomes" id="UP000681720">
    <property type="component" value="Unassembled WGS sequence"/>
</dbReference>
<dbReference type="Proteomes" id="UP000663856">
    <property type="component" value="Unassembled WGS sequence"/>
</dbReference>
<dbReference type="EMBL" id="CAJOBJ010004028">
    <property type="protein sequence ID" value="CAF3986554.1"/>
    <property type="molecule type" value="Genomic_DNA"/>
</dbReference>
<dbReference type="OrthoDB" id="445007at2759"/>
<dbReference type="Proteomes" id="UP000663866">
    <property type="component" value="Unassembled WGS sequence"/>
</dbReference>
<proteinExistence type="inferred from homology"/>
<evidence type="ECO:0000256" key="2">
    <source>
        <dbReference type="ARBA" id="ARBA00022723"/>
    </source>
</evidence>
<dbReference type="EMBL" id="CAJOBH010001458">
    <property type="protein sequence ID" value="CAF3856044.1"/>
    <property type="molecule type" value="Genomic_DNA"/>
</dbReference>
<dbReference type="EMBL" id="CAJNRE010002806">
    <property type="protein sequence ID" value="CAF1992986.1"/>
    <property type="molecule type" value="Genomic_DNA"/>
</dbReference>
<evidence type="ECO:0000313" key="9">
    <source>
        <dbReference type="EMBL" id="CAF3856044.1"/>
    </source>
</evidence>
<organism evidence="5 12">
    <name type="scientific">Rotaria magnacalcarata</name>
    <dbReference type="NCBI Taxonomy" id="392030"/>
    <lineage>
        <taxon>Eukaryota</taxon>
        <taxon>Metazoa</taxon>
        <taxon>Spiralia</taxon>
        <taxon>Gnathifera</taxon>
        <taxon>Rotifera</taxon>
        <taxon>Eurotatoria</taxon>
        <taxon>Bdelloidea</taxon>
        <taxon>Philodinida</taxon>
        <taxon>Philodinidae</taxon>
        <taxon>Rotaria</taxon>
    </lineage>
</organism>
<dbReference type="Proteomes" id="UP000663855">
    <property type="component" value="Unassembled WGS sequence"/>
</dbReference>
<evidence type="ECO:0000313" key="12">
    <source>
        <dbReference type="Proteomes" id="UP000663855"/>
    </source>
</evidence>
<reference evidence="5" key="1">
    <citation type="submission" date="2021-02" db="EMBL/GenBank/DDBJ databases">
        <authorList>
            <person name="Nowell W R."/>
        </authorList>
    </citation>
    <scope>NUCLEOTIDE SEQUENCE</scope>
</reference>
<evidence type="ECO:0000313" key="13">
    <source>
        <dbReference type="Proteomes" id="UP000663866"/>
    </source>
</evidence>
<dbReference type="Pfam" id="PF05721">
    <property type="entry name" value="PhyH"/>
    <property type="match status" value="1"/>
</dbReference>
<dbReference type="EMBL" id="CAJNOW010019876">
    <property type="protein sequence ID" value="CAF1675773.1"/>
    <property type="molecule type" value="Genomic_DNA"/>
</dbReference>
<gene>
    <name evidence="9" type="ORF">BYL167_LOCUS6124</name>
    <name evidence="5" type="ORF">CJN711_LOCUS15179</name>
    <name evidence="11" type="ORF">GIL414_LOCUS10971</name>
    <name evidence="6" type="ORF">KQP761_LOCUS35334</name>
    <name evidence="8" type="ORF">MBJ925_LOCUS7869</name>
    <name evidence="10" type="ORF">OVN521_LOCUS12605</name>
    <name evidence="7" type="ORF">WKI299_LOCUS1927</name>
</gene>
<dbReference type="Proteomes" id="UP000663824">
    <property type="component" value="Unassembled WGS sequence"/>
</dbReference>
<dbReference type="GO" id="GO:0046872">
    <property type="term" value="F:metal ion binding"/>
    <property type="evidence" value="ECO:0007669"/>
    <property type="project" value="UniProtKB-KW"/>
</dbReference>
<dbReference type="Gene3D" id="2.60.120.620">
    <property type="entry name" value="q2cbj1_9rhob like domain"/>
    <property type="match status" value="1"/>
</dbReference>
<evidence type="ECO:0000313" key="11">
    <source>
        <dbReference type="EMBL" id="CAF3986554.1"/>
    </source>
</evidence>
<evidence type="ECO:0000313" key="8">
    <source>
        <dbReference type="EMBL" id="CAF1992986.1"/>
    </source>
</evidence>
<dbReference type="Proteomes" id="UP000663834">
    <property type="component" value="Unassembled WGS sequence"/>
</dbReference>
<protein>
    <recommendedName>
        <fullName evidence="14">Phytanoyl-CoA dioxygenase</fullName>
    </recommendedName>
</protein>
<dbReference type="EMBL" id="CAJOBG010001772">
    <property type="protein sequence ID" value="CAF3957556.1"/>
    <property type="molecule type" value="Genomic_DNA"/>
</dbReference>
<dbReference type="Proteomes" id="UP000681967">
    <property type="component" value="Unassembled WGS sequence"/>
</dbReference>